<dbReference type="EMBL" id="JBJUIK010000011">
    <property type="protein sequence ID" value="KAL3513194.1"/>
    <property type="molecule type" value="Genomic_DNA"/>
</dbReference>
<accession>A0ABD2Z103</accession>
<comment type="caution">
    <text evidence="1">The sequence shown here is derived from an EMBL/GenBank/DDBJ whole genome shotgun (WGS) entry which is preliminary data.</text>
</comment>
<dbReference type="AlphaFoldDB" id="A0ABD2Z103"/>
<organism evidence="1 2">
    <name type="scientific">Cinchona calisaya</name>
    <dbReference type="NCBI Taxonomy" id="153742"/>
    <lineage>
        <taxon>Eukaryota</taxon>
        <taxon>Viridiplantae</taxon>
        <taxon>Streptophyta</taxon>
        <taxon>Embryophyta</taxon>
        <taxon>Tracheophyta</taxon>
        <taxon>Spermatophyta</taxon>
        <taxon>Magnoliopsida</taxon>
        <taxon>eudicotyledons</taxon>
        <taxon>Gunneridae</taxon>
        <taxon>Pentapetalae</taxon>
        <taxon>asterids</taxon>
        <taxon>lamiids</taxon>
        <taxon>Gentianales</taxon>
        <taxon>Rubiaceae</taxon>
        <taxon>Cinchonoideae</taxon>
        <taxon>Cinchoneae</taxon>
        <taxon>Cinchona</taxon>
    </lineage>
</organism>
<keyword evidence="2" id="KW-1185">Reference proteome</keyword>
<evidence type="ECO:0000313" key="1">
    <source>
        <dbReference type="EMBL" id="KAL3513194.1"/>
    </source>
</evidence>
<evidence type="ECO:0000313" key="2">
    <source>
        <dbReference type="Proteomes" id="UP001630127"/>
    </source>
</evidence>
<protein>
    <submittedName>
        <fullName evidence="1">Uncharacterized protein</fullName>
    </submittedName>
</protein>
<gene>
    <name evidence="1" type="ORF">ACH5RR_025911</name>
</gene>
<proteinExistence type="predicted"/>
<dbReference type="Proteomes" id="UP001630127">
    <property type="component" value="Unassembled WGS sequence"/>
</dbReference>
<reference evidence="1 2" key="1">
    <citation type="submission" date="2024-11" db="EMBL/GenBank/DDBJ databases">
        <title>A near-complete genome assembly of Cinchona calisaya.</title>
        <authorList>
            <person name="Lian D.C."/>
            <person name="Zhao X.W."/>
            <person name="Wei L."/>
        </authorList>
    </citation>
    <scope>NUCLEOTIDE SEQUENCE [LARGE SCALE GENOMIC DNA]</scope>
    <source>
        <tissue evidence="1">Nenye</tissue>
    </source>
</reference>
<name>A0ABD2Z103_9GENT</name>
<sequence>MEIWLSTSTDSPLECEKMEMLSDLCRSMVDLLISRTIDGDRNSIIDEGEDDSHGLVAKLKRQPEGRSSMNIEERREQSHGACYSWWIDRNRGRSMESTNCRRRTGLGGRKKIEKIFQNFSLTHDVIKVYSKAPNIF</sequence>